<proteinExistence type="predicted"/>
<protein>
    <submittedName>
        <fullName evidence="2">Uncharacterized protein</fullName>
    </submittedName>
</protein>
<accession>A0AAN8XP65</accession>
<evidence type="ECO:0000313" key="3">
    <source>
        <dbReference type="Proteomes" id="UP001372834"/>
    </source>
</evidence>
<feature type="chain" id="PRO_5042966519" evidence="1">
    <location>
        <begin position="26"/>
        <end position="132"/>
    </location>
</feature>
<feature type="signal peptide" evidence="1">
    <location>
        <begin position="1"/>
        <end position="25"/>
    </location>
</feature>
<dbReference type="Proteomes" id="UP001372834">
    <property type="component" value="Unassembled WGS sequence"/>
</dbReference>
<comment type="caution">
    <text evidence="2">The sequence shown here is derived from an EMBL/GenBank/DDBJ whole genome shotgun (WGS) entry which is preliminary data.</text>
</comment>
<gene>
    <name evidence="2" type="ORF">RUM43_005021</name>
</gene>
<sequence>MSRKRLRCTWLTFLGLIYILGSTDCYLMDEYDEDDMARDDNYPNYNEEVYSHYDNEMTKSKRDPAFTPYISVGALSNIQQFFENLKGNFKSLEGLSQEERNALMGKQELPTDPKLRVRRTYPYLTAGFRHRF</sequence>
<dbReference type="AlphaFoldDB" id="A0AAN8XP65"/>
<dbReference type="EMBL" id="JAWJWE010000002">
    <property type="protein sequence ID" value="KAK6643511.1"/>
    <property type="molecule type" value="Genomic_DNA"/>
</dbReference>
<evidence type="ECO:0000256" key="1">
    <source>
        <dbReference type="SAM" id="SignalP"/>
    </source>
</evidence>
<keyword evidence="1" id="KW-0732">Signal</keyword>
<evidence type="ECO:0000313" key="2">
    <source>
        <dbReference type="EMBL" id="KAK6643511.1"/>
    </source>
</evidence>
<organism evidence="2 3">
    <name type="scientific">Polyplax serrata</name>
    <name type="common">Common mouse louse</name>
    <dbReference type="NCBI Taxonomy" id="468196"/>
    <lineage>
        <taxon>Eukaryota</taxon>
        <taxon>Metazoa</taxon>
        <taxon>Ecdysozoa</taxon>
        <taxon>Arthropoda</taxon>
        <taxon>Hexapoda</taxon>
        <taxon>Insecta</taxon>
        <taxon>Pterygota</taxon>
        <taxon>Neoptera</taxon>
        <taxon>Paraneoptera</taxon>
        <taxon>Psocodea</taxon>
        <taxon>Troctomorpha</taxon>
        <taxon>Phthiraptera</taxon>
        <taxon>Anoplura</taxon>
        <taxon>Polyplacidae</taxon>
        <taxon>Polyplax</taxon>
    </lineage>
</organism>
<reference evidence="2 3" key="1">
    <citation type="submission" date="2023-10" db="EMBL/GenBank/DDBJ databases">
        <title>Genomes of two closely related lineages of the louse Polyplax serrata with different host specificities.</title>
        <authorList>
            <person name="Martinu J."/>
            <person name="Tarabai H."/>
            <person name="Stefka J."/>
            <person name="Hypsa V."/>
        </authorList>
    </citation>
    <scope>NUCLEOTIDE SEQUENCE [LARGE SCALE GENOMIC DNA]</scope>
    <source>
        <strain evidence="2">HR10_N</strain>
    </source>
</reference>
<name>A0AAN8XP65_POLSC</name>